<feature type="domain" description="Tyr recombinase" evidence="5">
    <location>
        <begin position="209"/>
        <end position="393"/>
    </location>
</feature>
<accession>A0A2W5NJD9</accession>
<dbReference type="SUPFAM" id="SSF56349">
    <property type="entry name" value="DNA breaking-rejoining enzymes"/>
    <property type="match status" value="1"/>
</dbReference>
<keyword evidence="3" id="KW-0238">DNA-binding</keyword>
<evidence type="ECO:0000256" key="2">
    <source>
        <dbReference type="ARBA" id="ARBA00022908"/>
    </source>
</evidence>
<comment type="similarity">
    <text evidence="1">Belongs to the 'phage' integrase family.</text>
</comment>
<dbReference type="PANTHER" id="PTHR30629:SF2">
    <property type="entry name" value="PROPHAGE INTEGRASE INTS-RELATED"/>
    <property type="match status" value="1"/>
</dbReference>
<keyword evidence="2" id="KW-0229">DNA integration</keyword>
<dbReference type="CDD" id="cd00801">
    <property type="entry name" value="INT_P4_C"/>
    <property type="match status" value="1"/>
</dbReference>
<dbReference type="Pfam" id="PF00589">
    <property type="entry name" value="Phage_integrase"/>
    <property type="match status" value="1"/>
</dbReference>
<evidence type="ECO:0000256" key="1">
    <source>
        <dbReference type="ARBA" id="ARBA00008857"/>
    </source>
</evidence>
<dbReference type="Pfam" id="PF22022">
    <property type="entry name" value="Phage_int_M"/>
    <property type="match status" value="1"/>
</dbReference>
<dbReference type="Pfam" id="PF13356">
    <property type="entry name" value="Arm-DNA-bind_3"/>
    <property type="match status" value="1"/>
</dbReference>
<evidence type="ECO:0000259" key="5">
    <source>
        <dbReference type="PROSITE" id="PS51898"/>
    </source>
</evidence>
<name>A0A2W5NJD9_9SPHN</name>
<dbReference type="Gene3D" id="1.10.443.10">
    <property type="entry name" value="Intergrase catalytic core"/>
    <property type="match status" value="1"/>
</dbReference>
<dbReference type="PANTHER" id="PTHR30629">
    <property type="entry name" value="PROPHAGE INTEGRASE"/>
    <property type="match status" value="1"/>
</dbReference>
<dbReference type="InterPro" id="IPR011010">
    <property type="entry name" value="DNA_brk_join_enz"/>
</dbReference>
<gene>
    <name evidence="6" type="ORF">DI555_16010</name>
</gene>
<dbReference type="PROSITE" id="PS51898">
    <property type="entry name" value="TYR_RECOMBINASE"/>
    <property type="match status" value="1"/>
</dbReference>
<dbReference type="InterPro" id="IPR013762">
    <property type="entry name" value="Integrase-like_cat_sf"/>
</dbReference>
<dbReference type="Gene3D" id="1.10.150.130">
    <property type="match status" value="1"/>
</dbReference>
<dbReference type="Gene3D" id="3.30.160.390">
    <property type="entry name" value="Integrase, DNA-binding domain"/>
    <property type="match status" value="1"/>
</dbReference>
<dbReference type="GO" id="GO:0015074">
    <property type="term" value="P:DNA integration"/>
    <property type="evidence" value="ECO:0007669"/>
    <property type="project" value="UniProtKB-KW"/>
</dbReference>
<reference evidence="6 7" key="1">
    <citation type="submission" date="2017-08" db="EMBL/GenBank/DDBJ databases">
        <title>Infants hospitalized years apart are colonized by the same room-sourced microbial strains.</title>
        <authorList>
            <person name="Brooks B."/>
            <person name="Olm M.R."/>
            <person name="Firek B.A."/>
            <person name="Baker R."/>
            <person name="Thomas B.C."/>
            <person name="Morowitz M.J."/>
            <person name="Banfield J.F."/>
        </authorList>
    </citation>
    <scope>NUCLEOTIDE SEQUENCE [LARGE SCALE GENOMIC DNA]</scope>
    <source>
        <strain evidence="6">S2_005_002_R2_33</strain>
    </source>
</reference>
<evidence type="ECO:0000256" key="3">
    <source>
        <dbReference type="ARBA" id="ARBA00023125"/>
    </source>
</evidence>
<dbReference type="InterPro" id="IPR038488">
    <property type="entry name" value="Integrase_DNA-bd_sf"/>
</dbReference>
<comment type="caution">
    <text evidence="6">The sequence shown here is derived from an EMBL/GenBank/DDBJ whole genome shotgun (WGS) entry which is preliminary data.</text>
</comment>
<evidence type="ECO:0000256" key="4">
    <source>
        <dbReference type="ARBA" id="ARBA00023172"/>
    </source>
</evidence>
<dbReference type="GO" id="GO:0006310">
    <property type="term" value="P:DNA recombination"/>
    <property type="evidence" value="ECO:0007669"/>
    <property type="project" value="UniProtKB-KW"/>
</dbReference>
<proteinExistence type="inferred from homology"/>
<dbReference type="InterPro" id="IPR050808">
    <property type="entry name" value="Phage_Integrase"/>
</dbReference>
<evidence type="ECO:0000313" key="6">
    <source>
        <dbReference type="EMBL" id="PZQ53526.1"/>
    </source>
</evidence>
<sequence length="420" mass="48263">MPGESPKSGLSATAVDRARPRDKAYKLSDRDGLYLLVKPSGARYWRMNFKLHQLQRTASFGRYPEVTLAEARQRLLEARRLLEQGIDPVHQAKLDKVAASIAANNTFRSVALEWLEKMRLEEKSAKSLKKYEWQLGLVMPDIGNRPISQIKAHEILLSLKKIENSRKFYTAMSVRALCGQVFRFAISTARAERDVCVDLRGALVTPKIVHRPAITMPKQVGALMRAIYEYDGGRQTAIALRVLAHTFVRPGELRHAEWKEFDLEREVWIIPPEKMKMRRPHSIPLSQQVLGLIREIDHDENFSKYLFPSIRSTSRPLSDNTINAALRRLGYKKDEMTAHGFRATAATLLNEMGIWNPDAVERQLAHAEPNSVRRAYTRGQHWEERVRMMQHWSDYLDHLRCGAEIIRPKFGDRGPKLTLV</sequence>
<dbReference type="EMBL" id="QFPX01000014">
    <property type="protein sequence ID" value="PZQ53526.1"/>
    <property type="molecule type" value="Genomic_DNA"/>
</dbReference>
<dbReference type="GO" id="GO:0003677">
    <property type="term" value="F:DNA binding"/>
    <property type="evidence" value="ECO:0007669"/>
    <property type="project" value="UniProtKB-KW"/>
</dbReference>
<evidence type="ECO:0000313" key="7">
    <source>
        <dbReference type="Proteomes" id="UP000249082"/>
    </source>
</evidence>
<organism evidence="6 7">
    <name type="scientific">Novosphingobium pentaromativorans</name>
    <dbReference type="NCBI Taxonomy" id="205844"/>
    <lineage>
        <taxon>Bacteria</taxon>
        <taxon>Pseudomonadati</taxon>
        <taxon>Pseudomonadota</taxon>
        <taxon>Alphaproteobacteria</taxon>
        <taxon>Sphingomonadales</taxon>
        <taxon>Sphingomonadaceae</taxon>
        <taxon>Novosphingobium</taxon>
    </lineage>
</organism>
<dbReference type="InterPro" id="IPR025166">
    <property type="entry name" value="Integrase_DNA_bind_dom"/>
</dbReference>
<dbReference type="AlphaFoldDB" id="A0A2W5NJD9"/>
<dbReference type="InterPro" id="IPR053876">
    <property type="entry name" value="Phage_int_M"/>
</dbReference>
<dbReference type="InterPro" id="IPR002104">
    <property type="entry name" value="Integrase_catalytic"/>
</dbReference>
<protein>
    <submittedName>
        <fullName evidence="6">Integrase</fullName>
    </submittedName>
</protein>
<dbReference type="InterPro" id="IPR010998">
    <property type="entry name" value="Integrase_recombinase_N"/>
</dbReference>
<keyword evidence="4" id="KW-0233">DNA recombination</keyword>
<dbReference type="Proteomes" id="UP000249082">
    <property type="component" value="Unassembled WGS sequence"/>
</dbReference>